<comment type="caution">
    <text evidence="10">The sequence shown here is derived from an EMBL/GenBank/DDBJ whole genome shotgun (WGS) entry which is preliminary data.</text>
</comment>
<dbReference type="InterPro" id="IPR002453">
    <property type="entry name" value="Beta_tubulin"/>
</dbReference>
<sequence>MASGIQQERLEVYFKENPGNKFVSRAILTDLDPNTRDIIRSGPIGQLFCPDNFVFGQLTAGKNWAKGYYEEGVELANEVLDVVRREAEACDCLSGFQITHSLGGGTGGGMGTLLTSKLREEFPDRMIATFSILPSTHPSISESLVEPYDATLSIHQLIEHADETFCIDNHALYDICKRTQELPSYEDLNHHISKVMSGLTTCFRFPGQLNSDLRKMALNMVPFPRLHFFTVGFAPLTTASRAITTPELTQQLLDPQNSMSASDLRNGQFLNYLAVFRGEVDMKEVRQQIGSLQSKHSDWIPNDAQTAFCSVPSSGLKVSSTFVGNSTAIQVPFKGIGDEFHFLFRRKAYLFMWSSKMDEMEFTEAMESVHDLVDEYRQYQEVGTQVEGYCEEGLN</sequence>
<comment type="subunit">
    <text evidence="3">Dimer of alpha and beta chains. A typical microtubule is a hollow water-filled tube with an outer diameter of 25 nm and an inner diameter of 15 nM. Alpha-beta heterodimers associate head-to-tail to form protofilaments running lengthwise along the microtubule wall with the beta-tubulin subunit facing the microtubule plus end conferring a structural polarity. Microtubules usually have 13 protofilaments but different protofilament numbers can be found in some organisms and specialized cells.</text>
</comment>
<dbReference type="InterPro" id="IPR008280">
    <property type="entry name" value="Tub_FtsZ_C"/>
</dbReference>
<keyword evidence="7" id="KW-0963">Cytoplasm</keyword>
<dbReference type="PRINTS" id="PR01161">
    <property type="entry name" value="TUBULIN"/>
</dbReference>
<evidence type="ECO:0000256" key="3">
    <source>
        <dbReference type="ARBA" id="ARBA00011747"/>
    </source>
</evidence>
<evidence type="ECO:0000256" key="7">
    <source>
        <dbReference type="ARBA" id="ARBA00023212"/>
    </source>
</evidence>
<evidence type="ECO:0000313" key="11">
    <source>
        <dbReference type="Proteomes" id="UP000782241"/>
    </source>
</evidence>
<reference evidence="10" key="1">
    <citation type="submission" date="2021-04" db="EMBL/GenBank/DDBJ databases">
        <title>Draft genome of Fusarium avenaceum strain F156N33, isolated from an atmospheric sample in Virginia.</title>
        <authorList>
            <person name="Yang S."/>
            <person name="Vinatzer B.A."/>
            <person name="Coleman J."/>
        </authorList>
    </citation>
    <scope>NUCLEOTIDE SEQUENCE</scope>
    <source>
        <strain evidence="10">F156N33</strain>
    </source>
</reference>
<gene>
    <name evidence="10" type="ORF">KAF25_008782</name>
</gene>
<keyword evidence="7" id="KW-0206">Cytoskeleton</keyword>
<evidence type="ECO:0000256" key="6">
    <source>
        <dbReference type="ARBA" id="ARBA00023134"/>
    </source>
</evidence>
<dbReference type="Pfam" id="PF00091">
    <property type="entry name" value="Tubulin"/>
    <property type="match status" value="1"/>
</dbReference>
<evidence type="ECO:0008006" key="12">
    <source>
        <dbReference type="Google" id="ProtNLM"/>
    </source>
</evidence>
<evidence type="ECO:0000256" key="2">
    <source>
        <dbReference type="ARBA" id="ARBA00009636"/>
    </source>
</evidence>
<keyword evidence="6" id="KW-0342">GTP-binding</keyword>
<dbReference type="CDD" id="cd02187">
    <property type="entry name" value="beta_tubulin"/>
    <property type="match status" value="1"/>
</dbReference>
<dbReference type="InterPro" id="IPR003008">
    <property type="entry name" value="Tubulin_FtsZ_GTPase"/>
</dbReference>
<dbReference type="SMART" id="SM00864">
    <property type="entry name" value="Tubulin"/>
    <property type="match status" value="1"/>
</dbReference>
<dbReference type="InterPro" id="IPR000217">
    <property type="entry name" value="Tubulin"/>
</dbReference>
<dbReference type="InterPro" id="IPR023123">
    <property type="entry name" value="Tubulin_C"/>
</dbReference>
<dbReference type="SMART" id="SM00865">
    <property type="entry name" value="Tubulin_C"/>
    <property type="match status" value="1"/>
</dbReference>
<dbReference type="Gene3D" id="3.40.50.1440">
    <property type="entry name" value="Tubulin/FtsZ, GTPase domain"/>
    <property type="match status" value="1"/>
</dbReference>
<accession>A0A9P7HB61</accession>
<dbReference type="Pfam" id="PF03953">
    <property type="entry name" value="Tubulin_C"/>
    <property type="match status" value="1"/>
</dbReference>
<dbReference type="GO" id="GO:0005874">
    <property type="term" value="C:microtubule"/>
    <property type="evidence" value="ECO:0007669"/>
    <property type="project" value="UniProtKB-KW"/>
</dbReference>
<evidence type="ECO:0000259" key="8">
    <source>
        <dbReference type="SMART" id="SM00864"/>
    </source>
</evidence>
<dbReference type="AlphaFoldDB" id="A0A9P7HB61"/>
<dbReference type="SUPFAM" id="SSF52490">
    <property type="entry name" value="Tubulin nucleotide-binding domain-like"/>
    <property type="match status" value="1"/>
</dbReference>
<dbReference type="SUPFAM" id="SSF55307">
    <property type="entry name" value="Tubulin C-terminal domain-like"/>
    <property type="match status" value="1"/>
</dbReference>
<evidence type="ECO:0000259" key="9">
    <source>
        <dbReference type="SMART" id="SM00865"/>
    </source>
</evidence>
<proteinExistence type="inferred from homology"/>
<evidence type="ECO:0000256" key="4">
    <source>
        <dbReference type="ARBA" id="ARBA00022701"/>
    </source>
</evidence>
<organism evidence="10 11">
    <name type="scientific">Fusarium avenaceum</name>
    <dbReference type="NCBI Taxonomy" id="40199"/>
    <lineage>
        <taxon>Eukaryota</taxon>
        <taxon>Fungi</taxon>
        <taxon>Dikarya</taxon>
        <taxon>Ascomycota</taxon>
        <taxon>Pezizomycotina</taxon>
        <taxon>Sordariomycetes</taxon>
        <taxon>Hypocreomycetidae</taxon>
        <taxon>Hypocreales</taxon>
        <taxon>Nectriaceae</taxon>
        <taxon>Fusarium</taxon>
        <taxon>Fusarium tricinctum species complex</taxon>
    </lineage>
</organism>
<dbReference type="PANTHER" id="PTHR11588">
    <property type="entry name" value="TUBULIN"/>
    <property type="match status" value="1"/>
</dbReference>
<dbReference type="GO" id="GO:0005525">
    <property type="term" value="F:GTP binding"/>
    <property type="evidence" value="ECO:0007669"/>
    <property type="project" value="UniProtKB-KW"/>
</dbReference>
<dbReference type="GO" id="GO:0005200">
    <property type="term" value="F:structural constituent of cytoskeleton"/>
    <property type="evidence" value="ECO:0007669"/>
    <property type="project" value="InterPro"/>
</dbReference>
<keyword evidence="5" id="KW-0547">Nucleotide-binding</keyword>
<comment type="subcellular location">
    <subcellularLocation>
        <location evidence="1">Cytoplasm</location>
        <location evidence="1">Cytoskeleton</location>
    </subcellularLocation>
</comment>
<dbReference type="Gene3D" id="3.30.1330.20">
    <property type="entry name" value="Tubulin/FtsZ, C-terminal domain"/>
    <property type="match status" value="1"/>
</dbReference>
<dbReference type="InterPro" id="IPR036525">
    <property type="entry name" value="Tubulin/FtsZ_GTPase_sf"/>
</dbReference>
<dbReference type="EMBL" id="JAGPUO010000002">
    <property type="protein sequence ID" value="KAG5665048.1"/>
    <property type="molecule type" value="Genomic_DNA"/>
</dbReference>
<feature type="domain" description="Tubulin/FtsZ 2-layer sandwich" evidence="9">
    <location>
        <begin position="209"/>
        <end position="338"/>
    </location>
</feature>
<dbReference type="InterPro" id="IPR037103">
    <property type="entry name" value="Tubulin/FtsZ-like_C"/>
</dbReference>
<evidence type="ECO:0000256" key="5">
    <source>
        <dbReference type="ARBA" id="ARBA00022741"/>
    </source>
</evidence>
<dbReference type="InterPro" id="IPR018316">
    <property type="entry name" value="Tubulin/FtsZ_2-layer-sand-dom"/>
</dbReference>
<evidence type="ECO:0000256" key="1">
    <source>
        <dbReference type="ARBA" id="ARBA00004245"/>
    </source>
</evidence>
<evidence type="ECO:0000313" key="10">
    <source>
        <dbReference type="EMBL" id="KAG5665048.1"/>
    </source>
</evidence>
<comment type="similarity">
    <text evidence="2">Belongs to the tubulin family.</text>
</comment>
<dbReference type="GO" id="GO:0007017">
    <property type="term" value="P:microtubule-based process"/>
    <property type="evidence" value="ECO:0007669"/>
    <property type="project" value="InterPro"/>
</dbReference>
<dbReference type="Proteomes" id="UP000782241">
    <property type="component" value="Unassembled WGS sequence"/>
</dbReference>
<protein>
    <recommendedName>
        <fullName evidence="12">Tubulin beta chain</fullName>
    </recommendedName>
</protein>
<keyword evidence="4" id="KW-0493">Microtubule</keyword>
<dbReference type="GO" id="GO:0003924">
    <property type="term" value="F:GTPase activity"/>
    <property type="evidence" value="ECO:0007669"/>
    <property type="project" value="InterPro"/>
</dbReference>
<dbReference type="Gene3D" id="1.10.287.600">
    <property type="entry name" value="Helix hairpin bin"/>
    <property type="match status" value="1"/>
</dbReference>
<keyword evidence="11" id="KW-1185">Reference proteome</keyword>
<feature type="domain" description="Tubulin/FtsZ GTPase" evidence="8">
    <location>
        <begin position="10"/>
        <end position="207"/>
    </location>
</feature>
<name>A0A9P7HB61_9HYPO</name>
<dbReference type="PRINTS" id="PR01163">
    <property type="entry name" value="BETATUBULIN"/>
</dbReference>